<keyword evidence="2" id="KW-1185">Reference proteome</keyword>
<dbReference type="Proteomes" id="UP001164776">
    <property type="component" value="Unassembled WGS sequence"/>
</dbReference>
<reference evidence="1 2" key="1">
    <citation type="submission" date="2022-10" db="EMBL/GenBank/DDBJ databases">
        <title>WGS assembly of Paspalum vaginatum 540-79.</title>
        <authorList>
            <person name="Sun G."/>
            <person name="Wase N."/>
            <person name="Shu S."/>
            <person name="Jenkins J."/>
            <person name="Zhou B."/>
            <person name="Torres-Rodriguez J."/>
            <person name="Chen C."/>
            <person name="Sandor L."/>
            <person name="Plott C."/>
            <person name="Yoshinga Y."/>
            <person name="Daum C."/>
            <person name="Qi P."/>
            <person name="Barry K."/>
            <person name="Lipzen A."/>
            <person name="Berry L."/>
            <person name="Pedersen C."/>
            <person name="Gottilla T."/>
            <person name="Foltz A."/>
            <person name="Yu H."/>
            <person name="O'Malley R."/>
            <person name="Zhang C."/>
            <person name="Devos K."/>
            <person name="Sigmon B."/>
            <person name="Yu B."/>
            <person name="Obata T."/>
            <person name="Schmutz J."/>
            <person name="Schnable J."/>
        </authorList>
    </citation>
    <scope>NUCLEOTIDE SEQUENCE [LARGE SCALE GENOMIC DNA]</scope>
    <source>
        <strain evidence="2">cv. 540-79</strain>
    </source>
</reference>
<organism evidence="1 2">
    <name type="scientific">Paspalum vaginatum</name>
    <name type="common">seashore paspalum</name>
    <dbReference type="NCBI Taxonomy" id="158149"/>
    <lineage>
        <taxon>Eukaryota</taxon>
        <taxon>Viridiplantae</taxon>
        <taxon>Streptophyta</taxon>
        <taxon>Embryophyta</taxon>
        <taxon>Tracheophyta</taxon>
        <taxon>Spermatophyta</taxon>
        <taxon>Magnoliopsida</taxon>
        <taxon>Liliopsida</taxon>
        <taxon>Poales</taxon>
        <taxon>Poaceae</taxon>
        <taxon>PACMAD clade</taxon>
        <taxon>Panicoideae</taxon>
        <taxon>Andropogonodae</taxon>
        <taxon>Paspaleae</taxon>
        <taxon>Paspalinae</taxon>
        <taxon>Paspalum</taxon>
    </lineage>
</organism>
<dbReference type="AlphaFoldDB" id="A0A9W8CCV6"/>
<accession>A0A9W8CCV6</accession>
<dbReference type="PANTHER" id="PTHR33165:SF86">
    <property type="entry name" value="EXPRESSED PROTEIN"/>
    <property type="match status" value="1"/>
</dbReference>
<proteinExistence type="predicted"/>
<protein>
    <recommendedName>
        <fullName evidence="3">DUF295 domain-containing protein</fullName>
    </recommendedName>
</protein>
<evidence type="ECO:0000313" key="2">
    <source>
        <dbReference type="Proteomes" id="UP001164776"/>
    </source>
</evidence>
<dbReference type="PANTHER" id="PTHR33165">
    <property type="entry name" value="F-BOX DOMAIN CONTAINING PROTEIN-LIKE-RELATED"/>
    <property type="match status" value="1"/>
</dbReference>
<gene>
    <name evidence="1" type="ORF">BS78_K033100</name>
</gene>
<comment type="caution">
    <text evidence="1">The sequence shown here is derived from an EMBL/GenBank/DDBJ whole genome shotgun (WGS) entry which is preliminary data.</text>
</comment>
<evidence type="ECO:0000313" key="1">
    <source>
        <dbReference type="EMBL" id="KAJ1254559.1"/>
    </source>
</evidence>
<name>A0A9W8CCV6_9POAL</name>
<sequence length="176" mass="19224">MPCLPSLTVAVVCSHGSAAADPLFTLVVTCDLPCHALYWADPESKAFSYNTCPLAALRPWQQDCTPAAASTDRRPLIRWSTSIDCGRRLMIWNTEHRSFAVGGGETEILLVDLTESRHCIKVHKKAGEPTAAVLEQVMSIGRRALFVSDRCLLVDADKFPTIEANCAYCQLAGSSR</sequence>
<evidence type="ECO:0008006" key="3">
    <source>
        <dbReference type="Google" id="ProtNLM"/>
    </source>
</evidence>
<dbReference type="EMBL" id="MU629996">
    <property type="protein sequence ID" value="KAJ1254559.1"/>
    <property type="molecule type" value="Genomic_DNA"/>
</dbReference>